<evidence type="ECO:0000313" key="2">
    <source>
        <dbReference type="Proteomes" id="UP001497535"/>
    </source>
</evidence>
<sequence length="88" mass="10048">MLEEESEGSEEFVNYDIWKQPKSPGGVSVPSTLSGETQANLSTRIQMQLATYKVICNRPDIKHDVFKWWKENGPQFPDLENVARKCCS</sequence>
<gene>
    <name evidence="1" type="ORF">MENTE1834_LOCUS9850</name>
</gene>
<reference evidence="1" key="1">
    <citation type="submission" date="2023-11" db="EMBL/GenBank/DDBJ databases">
        <authorList>
            <person name="Poullet M."/>
        </authorList>
    </citation>
    <scope>NUCLEOTIDE SEQUENCE</scope>
    <source>
        <strain evidence="1">E1834</strain>
    </source>
</reference>
<dbReference type="Proteomes" id="UP001497535">
    <property type="component" value="Unassembled WGS sequence"/>
</dbReference>
<protein>
    <submittedName>
        <fullName evidence="1">Uncharacterized protein</fullName>
    </submittedName>
</protein>
<evidence type="ECO:0000313" key="1">
    <source>
        <dbReference type="EMBL" id="CAK5039169.1"/>
    </source>
</evidence>
<accession>A0ACB0YAA1</accession>
<comment type="caution">
    <text evidence="1">The sequence shown here is derived from an EMBL/GenBank/DDBJ whole genome shotgun (WGS) entry which is preliminary data.</text>
</comment>
<keyword evidence="2" id="KW-1185">Reference proteome</keyword>
<dbReference type="EMBL" id="CAVMJV010000009">
    <property type="protein sequence ID" value="CAK5039169.1"/>
    <property type="molecule type" value="Genomic_DNA"/>
</dbReference>
<name>A0ACB0YAA1_MELEN</name>
<organism evidence="1 2">
    <name type="scientific">Meloidogyne enterolobii</name>
    <name type="common">Root-knot nematode worm</name>
    <name type="synonym">Meloidogyne mayaguensis</name>
    <dbReference type="NCBI Taxonomy" id="390850"/>
    <lineage>
        <taxon>Eukaryota</taxon>
        <taxon>Metazoa</taxon>
        <taxon>Ecdysozoa</taxon>
        <taxon>Nematoda</taxon>
        <taxon>Chromadorea</taxon>
        <taxon>Rhabditida</taxon>
        <taxon>Tylenchina</taxon>
        <taxon>Tylenchomorpha</taxon>
        <taxon>Tylenchoidea</taxon>
        <taxon>Meloidogynidae</taxon>
        <taxon>Meloidogyninae</taxon>
        <taxon>Meloidogyne</taxon>
    </lineage>
</organism>
<proteinExistence type="predicted"/>